<feature type="domain" description="PucR C-terminal helix-turn-helix" evidence="2">
    <location>
        <begin position="458"/>
        <end position="515"/>
    </location>
</feature>
<dbReference type="InterPro" id="IPR025736">
    <property type="entry name" value="PucR_C-HTH_dom"/>
</dbReference>
<dbReference type="KEGG" id="bda:FSZ17_01175"/>
<organism evidence="4 5">
    <name type="scientific">Cytobacillus dafuensis</name>
    <name type="common">Bacillus dafuensis</name>
    <dbReference type="NCBI Taxonomy" id="1742359"/>
    <lineage>
        <taxon>Bacteria</taxon>
        <taxon>Bacillati</taxon>
        <taxon>Bacillota</taxon>
        <taxon>Bacilli</taxon>
        <taxon>Bacillales</taxon>
        <taxon>Bacillaceae</taxon>
        <taxon>Cytobacillus</taxon>
    </lineage>
</organism>
<evidence type="ECO:0000259" key="2">
    <source>
        <dbReference type="Pfam" id="PF13556"/>
    </source>
</evidence>
<dbReference type="EMBL" id="CP042593">
    <property type="protein sequence ID" value="QED46026.1"/>
    <property type="molecule type" value="Genomic_DNA"/>
</dbReference>
<gene>
    <name evidence="4" type="ORF">FSZ17_01175</name>
</gene>
<dbReference type="RefSeq" id="WP_057776096.1">
    <property type="nucleotide sequence ID" value="NZ_CP042593.1"/>
</dbReference>
<dbReference type="STRING" id="1742359.GCA_001439625_01045"/>
<dbReference type="InterPro" id="IPR051448">
    <property type="entry name" value="CdaR-like_regulators"/>
</dbReference>
<reference evidence="5" key="1">
    <citation type="submission" date="2019-08" db="EMBL/GenBank/DDBJ databases">
        <authorList>
            <person name="Zheng X."/>
        </authorList>
    </citation>
    <scope>NUCLEOTIDE SEQUENCE [LARGE SCALE GENOMIC DNA]</scope>
    <source>
        <strain evidence="5">FJAT-25496</strain>
    </source>
</reference>
<protein>
    <recommendedName>
        <fullName evidence="6">PucR family transcriptional regulator</fullName>
    </recommendedName>
</protein>
<dbReference type="PANTHER" id="PTHR33744">
    <property type="entry name" value="CARBOHYDRATE DIACID REGULATOR"/>
    <property type="match status" value="1"/>
</dbReference>
<proteinExistence type="inferred from homology"/>
<dbReference type="Gene3D" id="1.10.10.2840">
    <property type="entry name" value="PucR C-terminal helix-turn-helix domain"/>
    <property type="match status" value="1"/>
</dbReference>
<dbReference type="Proteomes" id="UP000321555">
    <property type="component" value="Chromosome"/>
</dbReference>
<evidence type="ECO:0000313" key="4">
    <source>
        <dbReference type="EMBL" id="QED46026.1"/>
    </source>
</evidence>
<sequence length="522" mass="61257">MKNSLQDILLTLPLNQLSFVTHLPKEKVYYKTIIEDVPDGWLQEPTLLMIKCHECLNEIRTYKIFNTLMQDSNFVGLVICSYNPVFIPTQMQSLFQQFQLPIIILYDPSLSSLFQKVDEKLYNHNQLSLELSGFIQKGFVNIASELVKALDTPMLYLDSRDQLVWQKGKEDSLKEANRWLNVFYRNLKNDTSLNTPSNDSGKSKEEAHFFKPYFINIGGLSQQTLIVSGDLVDWQKEMIDKFIGLTALLLQIEELFQAQQEQIQDIFVYELLYSKFESRSFMIKQGKIWGWNLERPHYLLIVNMKLLDDCKEVNSLEVISSFIKEHNESLIVFPFQGEIVVLVEAMEAQLKGEIKRYIVEIGNQIEEALSANWTGYEFYIGIGELYEDSTYLNKSYQEAKMAMRFGKNWFENKKVIHIQDLGILQLIINLDNDFLYDYIERYLGALIDSNQKNETDYLYTLKVYFQNHRRINELSEILYIHPNTIRYRLKKIEDTTGLQLNDTNDAMNLEIAVRLFYFLKDV</sequence>
<dbReference type="AlphaFoldDB" id="A0A5B8Z3X2"/>
<dbReference type="OrthoDB" id="9792148at2"/>
<evidence type="ECO:0000259" key="3">
    <source>
        <dbReference type="Pfam" id="PF17853"/>
    </source>
</evidence>
<dbReference type="Pfam" id="PF13556">
    <property type="entry name" value="HTH_30"/>
    <property type="match status" value="1"/>
</dbReference>
<accession>A0A5B8Z3X2</accession>
<dbReference type="InterPro" id="IPR041522">
    <property type="entry name" value="CdaR_GGDEF"/>
</dbReference>
<evidence type="ECO:0000313" key="5">
    <source>
        <dbReference type="Proteomes" id="UP000321555"/>
    </source>
</evidence>
<evidence type="ECO:0008006" key="6">
    <source>
        <dbReference type="Google" id="ProtNLM"/>
    </source>
</evidence>
<dbReference type="PANTHER" id="PTHR33744:SF15">
    <property type="entry name" value="CARBOHYDRATE DIACID REGULATOR"/>
    <property type="match status" value="1"/>
</dbReference>
<evidence type="ECO:0000256" key="1">
    <source>
        <dbReference type="ARBA" id="ARBA00006754"/>
    </source>
</evidence>
<dbReference type="Pfam" id="PF17853">
    <property type="entry name" value="GGDEF_2"/>
    <property type="match status" value="1"/>
</dbReference>
<name>A0A5B8Z3X2_CYTDA</name>
<keyword evidence="5" id="KW-1185">Reference proteome</keyword>
<dbReference type="InterPro" id="IPR042070">
    <property type="entry name" value="PucR_C-HTH_sf"/>
</dbReference>
<feature type="domain" description="CdaR GGDEF-like" evidence="3">
    <location>
        <begin position="281"/>
        <end position="404"/>
    </location>
</feature>
<comment type="similarity">
    <text evidence="1">Belongs to the CdaR family.</text>
</comment>